<evidence type="ECO:0000313" key="1">
    <source>
        <dbReference type="EMBL" id="BCT94049.1"/>
    </source>
</evidence>
<evidence type="ECO:0000313" key="2">
    <source>
        <dbReference type="Proteomes" id="UP000681317"/>
    </source>
</evidence>
<evidence type="ECO:0008006" key="3">
    <source>
        <dbReference type="Google" id="ProtNLM"/>
    </source>
</evidence>
<keyword evidence="2" id="KW-1185">Reference proteome</keyword>
<sequence>MSLQNDLRIATLLDAYHAAEYRWELDGEWRALRIGHRAPELEAFFPQSQHFGLLSAWDPHSVPRPEAVNRRADEALHTALLASELPFRPGFCSAPNRSWREPSWVVMDMPDEEFDRLALRYGQLGTLVWNRGEAIRLRMYAQQPLMAKPREFVEWCGQLAHARAPAGQPKPGKSGVPSR</sequence>
<dbReference type="RefSeq" id="WP_213434943.1">
    <property type="nucleotide sequence ID" value="NZ_AP024545.1"/>
</dbReference>
<dbReference type="InterPro" id="IPR021710">
    <property type="entry name" value="DUF3293"/>
</dbReference>
<proteinExistence type="predicted"/>
<dbReference type="Proteomes" id="UP000681317">
    <property type="component" value="Chromosome"/>
</dbReference>
<accession>A0ABN6FYK2</accession>
<dbReference type="EMBL" id="AP024545">
    <property type="protein sequence ID" value="BCT94049.1"/>
    <property type="molecule type" value="Genomic_DNA"/>
</dbReference>
<organism evidence="1 2">
    <name type="scientific">Noviluteimonas caseinilytica</name>
    <dbReference type="NCBI Taxonomy" id="2675101"/>
    <lineage>
        <taxon>Bacteria</taxon>
        <taxon>Pseudomonadati</taxon>
        <taxon>Pseudomonadota</taxon>
        <taxon>Gammaproteobacteria</taxon>
        <taxon>Lysobacterales</taxon>
        <taxon>Lysobacteraceae</taxon>
        <taxon>Noviluteimonas</taxon>
    </lineage>
</organism>
<name>A0ABN6FYK2_9GAMM</name>
<dbReference type="Pfam" id="PF11697">
    <property type="entry name" value="DUF3293"/>
    <property type="match status" value="1"/>
</dbReference>
<gene>
    <name evidence="1" type="ORF">LYSCAS_30730</name>
</gene>
<reference evidence="1 2" key="1">
    <citation type="submission" date="2021-03" db="EMBL/GenBank/DDBJ databases">
        <title>Complete Genome Sequences of Two Lysobacter Strains Isolated from Sea Water (Lysobacter caseinilyticus) and Soil (Lysobacter helvus) in South Korea.</title>
        <authorList>
            <person name="Watanabe Y."/>
            <person name="Arakawa K."/>
        </authorList>
    </citation>
    <scope>NUCLEOTIDE SEQUENCE [LARGE SCALE GENOMIC DNA]</scope>
    <source>
        <strain evidence="1 2">KVB24</strain>
    </source>
</reference>
<protein>
    <recommendedName>
        <fullName evidence="3">DUF3293 domain-containing protein</fullName>
    </recommendedName>
</protein>